<dbReference type="Pfam" id="PF20572">
    <property type="entry name" value="DUF6781"/>
    <property type="match status" value="1"/>
</dbReference>
<sequence>MQNDNHDAACTDKDVTQLAAEVRKAIEQGGDVENAVRNLTLKAIHSNGLDIESLKQIATAVMEGAQAGAQQKITHATGQSQTAQSQITQAVSGLDSAFAQLAGASKLALEEAAGKAKQFSDSDLAKARADLEDLEDVFLDTLKHTASAAQGLIAETLQDLLTHAQHNGTAVGRQIKDTLAVLAHQVASAGRAQFEAGVKLTQMTVDLLYKISTGVLSGITSQTDRDNK</sequence>
<protein>
    <submittedName>
        <fullName evidence="1">Uncharacterized protein</fullName>
    </submittedName>
</protein>
<evidence type="ECO:0000313" key="1">
    <source>
        <dbReference type="EMBL" id="SFU68171.1"/>
    </source>
</evidence>
<dbReference type="Proteomes" id="UP000183926">
    <property type="component" value="Unassembled WGS sequence"/>
</dbReference>
<name>A0A1I7I5I7_9PROT</name>
<dbReference type="AlphaFoldDB" id="A0A1I7I5I7"/>
<dbReference type="EMBL" id="FPBL01000007">
    <property type="protein sequence ID" value="SFU68171.1"/>
    <property type="molecule type" value="Genomic_DNA"/>
</dbReference>
<dbReference type="InterPro" id="IPR046708">
    <property type="entry name" value="DUF6781"/>
</dbReference>
<proteinExistence type="predicted"/>
<dbReference type="RefSeq" id="WP_074928759.1">
    <property type="nucleotide sequence ID" value="NZ_FPBL01000007.1"/>
</dbReference>
<accession>A0A1I7I5I7</accession>
<reference evidence="1 2" key="1">
    <citation type="submission" date="2016-10" db="EMBL/GenBank/DDBJ databases">
        <authorList>
            <person name="de Groot N.N."/>
        </authorList>
    </citation>
    <scope>NUCLEOTIDE SEQUENCE [LARGE SCALE GENOMIC DNA]</scope>
    <source>
        <strain evidence="1 2">Nm24</strain>
    </source>
</reference>
<gene>
    <name evidence="1" type="ORF">SAMN05216339_10753</name>
</gene>
<evidence type="ECO:0000313" key="2">
    <source>
        <dbReference type="Proteomes" id="UP000183926"/>
    </source>
</evidence>
<organism evidence="1 2">
    <name type="scientific">Nitrosomonas eutropha</name>
    <dbReference type="NCBI Taxonomy" id="916"/>
    <lineage>
        <taxon>Bacteria</taxon>
        <taxon>Pseudomonadati</taxon>
        <taxon>Pseudomonadota</taxon>
        <taxon>Betaproteobacteria</taxon>
        <taxon>Nitrosomonadales</taxon>
        <taxon>Nitrosomonadaceae</taxon>
        <taxon>Nitrosomonas</taxon>
    </lineage>
</organism>
<dbReference type="OrthoDB" id="8545235at2"/>